<protein>
    <submittedName>
        <fullName evidence="9">EmrB/QacA subfamily drug resistance transporter</fullName>
    </submittedName>
</protein>
<feature type="transmembrane region" description="Helical" evidence="7">
    <location>
        <begin position="270"/>
        <end position="293"/>
    </location>
</feature>
<comment type="caution">
    <text evidence="9">The sequence shown here is derived from an EMBL/GenBank/DDBJ whole genome shotgun (WGS) entry which is preliminary data.</text>
</comment>
<dbReference type="GO" id="GO:0022857">
    <property type="term" value="F:transmembrane transporter activity"/>
    <property type="evidence" value="ECO:0007669"/>
    <property type="project" value="InterPro"/>
</dbReference>
<feature type="transmembrane region" description="Helical" evidence="7">
    <location>
        <begin position="12"/>
        <end position="35"/>
    </location>
</feature>
<evidence type="ECO:0000259" key="8">
    <source>
        <dbReference type="PROSITE" id="PS50850"/>
    </source>
</evidence>
<accession>A0A841DG26</accession>
<evidence type="ECO:0000256" key="3">
    <source>
        <dbReference type="ARBA" id="ARBA00022475"/>
    </source>
</evidence>
<dbReference type="InterPro" id="IPR005829">
    <property type="entry name" value="Sugar_transporter_CS"/>
</dbReference>
<dbReference type="GO" id="GO:0005886">
    <property type="term" value="C:plasma membrane"/>
    <property type="evidence" value="ECO:0007669"/>
    <property type="project" value="UniProtKB-SubCell"/>
</dbReference>
<feature type="transmembrane region" description="Helical" evidence="7">
    <location>
        <begin position="141"/>
        <end position="160"/>
    </location>
</feature>
<gene>
    <name evidence="9" type="ORF">FHS22_007285</name>
</gene>
<dbReference type="InterPro" id="IPR020846">
    <property type="entry name" value="MFS_dom"/>
</dbReference>
<keyword evidence="4 7" id="KW-0812">Transmembrane</keyword>
<dbReference type="PANTHER" id="PTHR42718:SF46">
    <property type="entry name" value="BLR6921 PROTEIN"/>
    <property type="match status" value="1"/>
</dbReference>
<evidence type="ECO:0000256" key="6">
    <source>
        <dbReference type="ARBA" id="ARBA00023136"/>
    </source>
</evidence>
<feature type="transmembrane region" description="Helical" evidence="7">
    <location>
        <begin position="110"/>
        <end position="129"/>
    </location>
</feature>
<dbReference type="InterPro" id="IPR036259">
    <property type="entry name" value="MFS_trans_sf"/>
</dbReference>
<feature type="transmembrane region" description="Helical" evidence="7">
    <location>
        <begin position="334"/>
        <end position="353"/>
    </location>
</feature>
<evidence type="ECO:0000256" key="5">
    <source>
        <dbReference type="ARBA" id="ARBA00022989"/>
    </source>
</evidence>
<name>A0A841DG26_PLAVE</name>
<comment type="subcellular location">
    <subcellularLocation>
        <location evidence="1">Cell membrane</location>
        <topology evidence="1">Multi-pass membrane protein</topology>
    </subcellularLocation>
</comment>
<dbReference type="Gene3D" id="1.20.1250.20">
    <property type="entry name" value="MFS general substrate transporter like domains"/>
    <property type="match status" value="1"/>
</dbReference>
<feature type="transmembrane region" description="Helical" evidence="7">
    <location>
        <begin position="408"/>
        <end position="427"/>
    </location>
</feature>
<evidence type="ECO:0000256" key="1">
    <source>
        <dbReference type="ARBA" id="ARBA00004651"/>
    </source>
</evidence>
<dbReference type="Gene3D" id="1.20.1720.10">
    <property type="entry name" value="Multidrug resistance protein D"/>
    <property type="match status" value="1"/>
</dbReference>
<keyword evidence="10" id="KW-1185">Reference proteome</keyword>
<dbReference type="SUPFAM" id="SSF103473">
    <property type="entry name" value="MFS general substrate transporter"/>
    <property type="match status" value="1"/>
</dbReference>
<dbReference type="RefSeq" id="WP_184948662.1">
    <property type="nucleotide sequence ID" value="NZ_BAAAWZ010000001.1"/>
</dbReference>
<reference evidence="9 10" key="1">
    <citation type="submission" date="2020-08" db="EMBL/GenBank/DDBJ databases">
        <title>Genomic Encyclopedia of Type Strains, Phase III (KMG-III): the genomes of soil and plant-associated and newly described type strains.</title>
        <authorList>
            <person name="Whitman W."/>
        </authorList>
    </citation>
    <scope>NUCLEOTIDE SEQUENCE [LARGE SCALE GENOMIC DNA]</scope>
    <source>
        <strain evidence="9 10">CECT 3303</strain>
    </source>
</reference>
<dbReference type="InterPro" id="IPR011701">
    <property type="entry name" value="MFS"/>
</dbReference>
<keyword evidence="5 7" id="KW-1133">Transmembrane helix</keyword>
<dbReference type="CDD" id="cd17321">
    <property type="entry name" value="MFS_MMR_MDR_like"/>
    <property type="match status" value="1"/>
</dbReference>
<dbReference type="AlphaFoldDB" id="A0A841DG26"/>
<evidence type="ECO:0000313" key="9">
    <source>
        <dbReference type="EMBL" id="MBB5967967.1"/>
    </source>
</evidence>
<organism evidence="9 10">
    <name type="scientific">Planomonospora venezuelensis</name>
    <dbReference type="NCBI Taxonomy" id="1999"/>
    <lineage>
        <taxon>Bacteria</taxon>
        <taxon>Bacillati</taxon>
        <taxon>Actinomycetota</taxon>
        <taxon>Actinomycetes</taxon>
        <taxon>Streptosporangiales</taxon>
        <taxon>Streptosporangiaceae</taxon>
        <taxon>Planomonospora</taxon>
    </lineage>
</organism>
<evidence type="ECO:0000256" key="4">
    <source>
        <dbReference type="ARBA" id="ARBA00022692"/>
    </source>
</evidence>
<evidence type="ECO:0000313" key="10">
    <source>
        <dbReference type="Proteomes" id="UP000562352"/>
    </source>
</evidence>
<feature type="transmembrane region" description="Helical" evidence="7">
    <location>
        <begin position="47"/>
        <end position="67"/>
    </location>
</feature>
<feature type="transmembrane region" description="Helical" evidence="7">
    <location>
        <begin position="204"/>
        <end position="221"/>
    </location>
</feature>
<dbReference type="EMBL" id="JACHJJ010000044">
    <property type="protein sequence ID" value="MBB5967967.1"/>
    <property type="molecule type" value="Genomic_DNA"/>
</dbReference>
<dbReference type="PROSITE" id="PS00216">
    <property type="entry name" value="SUGAR_TRANSPORT_1"/>
    <property type="match status" value="1"/>
</dbReference>
<evidence type="ECO:0000256" key="7">
    <source>
        <dbReference type="SAM" id="Phobius"/>
    </source>
</evidence>
<feature type="domain" description="Major facilitator superfamily (MFS) profile" evidence="8">
    <location>
        <begin position="13"/>
        <end position="461"/>
    </location>
</feature>
<dbReference type="Pfam" id="PF07690">
    <property type="entry name" value="MFS_1"/>
    <property type="match status" value="1"/>
</dbReference>
<feature type="transmembrane region" description="Helical" evidence="7">
    <location>
        <begin position="359"/>
        <end position="387"/>
    </location>
</feature>
<keyword evidence="3" id="KW-1003">Cell membrane</keyword>
<feature type="transmembrane region" description="Helical" evidence="7">
    <location>
        <begin position="166"/>
        <end position="183"/>
    </location>
</feature>
<dbReference type="Proteomes" id="UP000562352">
    <property type="component" value="Unassembled WGS sequence"/>
</dbReference>
<feature type="transmembrane region" description="Helical" evidence="7">
    <location>
        <begin position="79"/>
        <end position="98"/>
    </location>
</feature>
<dbReference type="PROSITE" id="PS50850">
    <property type="entry name" value="MFS"/>
    <property type="match status" value="1"/>
</dbReference>
<feature type="transmembrane region" description="Helical" evidence="7">
    <location>
        <begin position="299"/>
        <end position="322"/>
    </location>
</feature>
<sequence>MTTKTWGRGGLAALLLLTSVELVVFLEVSIVNVALPTLGVALAFTETGLAWVVNAYQLTFGGFQLVAGRAADLLGRRRMFQAGIALFTVGSLVCGLAPDAGTLLAGRAAQGVGAAIVVPAELALLAAIFTEPAAYRRAFGVWSAMAAAGAGSGVALGGILTQTLGWPWIFLINIPIGLGALIASPRLLPADPPRPTTLPRLDPVGALTGTGCLLALVFVASELPVRGWGTLTLAVTAAAVAFAGVFALNQRRHPQPILPRGLLREREVRAGTVANALVGAAHVPAFVLLSLMLQEVMGYSAIAAGFAVLPIAVVNMVTARTVLPWAVGRFGTRLVLAAGMVLLASGLTGYALLLHPGAGFLTVVLPFSIAFAMGLPAVFVGSTASAVRAAPADRQGAASGLLNTAQRVGAALGLTGVLLAAAAWTGLSGDVGGGLRAGFAIAAGLAALGAVCALVMFTRPDTDPATTPPQPQGAHRR</sequence>
<evidence type="ECO:0000256" key="2">
    <source>
        <dbReference type="ARBA" id="ARBA00022448"/>
    </source>
</evidence>
<feature type="transmembrane region" description="Helical" evidence="7">
    <location>
        <begin position="227"/>
        <end position="249"/>
    </location>
</feature>
<dbReference type="PANTHER" id="PTHR42718">
    <property type="entry name" value="MAJOR FACILITATOR SUPERFAMILY MULTIDRUG TRANSPORTER MFSC"/>
    <property type="match status" value="1"/>
</dbReference>
<keyword evidence="6 7" id="KW-0472">Membrane</keyword>
<proteinExistence type="predicted"/>
<keyword evidence="2" id="KW-0813">Transport</keyword>
<feature type="transmembrane region" description="Helical" evidence="7">
    <location>
        <begin position="439"/>
        <end position="457"/>
    </location>
</feature>